<evidence type="ECO:0000313" key="1">
    <source>
        <dbReference type="EMBL" id="MDP5273795.1"/>
    </source>
</evidence>
<dbReference type="InterPro" id="IPR009920">
    <property type="entry name" value="HEPPP_synth_su1"/>
</dbReference>
<dbReference type="Pfam" id="PF07307">
    <property type="entry name" value="HEPPP_synt_1"/>
    <property type="match status" value="1"/>
</dbReference>
<dbReference type="EMBL" id="JAVAMP010000002">
    <property type="protein sequence ID" value="MDP5273795.1"/>
    <property type="molecule type" value="Genomic_DNA"/>
</dbReference>
<protein>
    <submittedName>
        <fullName evidence="1">Heptaprenyl diphosphate synthase component 1</fullName>
    </submittedName>
</protein>
<gene>
    <name evidence="1" type="ORF">Q5Y73_06745</name>
</gene>
<comment type="caution">
    <text evidence="1">The sequence shown here is derived from an EMBL/GenBank/DDBJ whole genome shotgun (WGS) entry which is preliminary data.</text>
</comment>
<organism evidence="1 2">
    <name type="scientific">Chengkuizengella axinellae</name>
    <dbReference type="NCBI Taxonomy" id="3064388"/>
    <lineage>
        <taxon>Bacteria</taxon>
        <taxon>Bacillati</taxon>
        <taxon>Bacillota</taxon>
        <taxon>Bacilli</taxon>
        <taxon>Bacillales</taxon>
        <taxon>Paenibacillaceae</taxon>
        <taxon>Chengkuizengella</taxon>
    </lineage>
</organism>
<dbReference type="RefSeq" id="WP_305991097.1">
    <property type="nucleotide sequence ID" value="NZ_JAVAMP010000002.1"/>
</dbReference>
<dbReference type="Proteomes" id="UP001231941">
    <property type="component" value="Unassembled WGS sequence"/>
</dbReference>
<name>A0ABT9IYA3_9BACL</name>
<reference evidence="1 2" key="1">
    <citation type="submission" date="2023-08" db="EMBL/GenBank/DDBJ databases">
        <authorList>
            <person name="Park J.-S."/>
        </authorList>
    </citation>
    <scope>NUCLEOTIDE SEQUENCE [LARGE SCALE GENOMIC DNA]</scope>
    <source>
        <strain evidence="1 2">2205SS18-9</strain>
    </source>
</reference>
<proteinExistence type="predicted"/>
<keyword evidence="2" id="KW-1185">Reference proteome</keyword>
<evidence type="ECO:0000313" key="2">
    <source>
        <dbReference type="Proteomes" id="UP001231941"/>
    </source>
</evidence>
<sequence length="283" mass="33381">MDGYLVPELAKKNMQYDMIEQHTDLPKFPYSRSKLLYIFLNKYSPLEGISELFSLVTSLVQMGLDTHDLVDVGTEHAEMKKMRTRQLRVLAGDYFSSRFYHLLSQAGQVEAVHSLSQAIAEVNRLKINLYMKMKKFKLTADEYFQQRIDIKSQLFLVFSKYMDGKSQKQWSELLLSITKCELITEELDRMTQNKNLKDSWGYWYLINHVTHEEQEVLKTESSNESLIQSFLLKYNIKLKLHQMLEKQWQEISDSFHSINNKSLQHELEKLGQPFRNYITASKV</sequence>
<dbReference type="Gene3D" id="1.20.120.1450">
    <property type="match status" value="1"/>
</dbReference>
<accession>A0ABT9IYA3</accession>